<evidence type="ECO:0000256" key="11">
    <source>
        <dbReference type="ARBA" id="ARBA00023146"/>
    </source>
</evidence>
<dbReference type="PROSITE" id="PS50862">
    <property type="entry name" value="AA_TRNA_LIGASE_II"/>
    <property type="match status" value="1"/>
</dbReference>
<dbReference type="RefSeq" id="WP_054970721.1">
    <property type="nucleotide sequence ID" value="NZ_LJCO01000079.1"/>
</dbReference>
<proteinExistence type="inferred from homology"/>
<dbReference type="InterPro" id="IPR022911">
    <property type="entry name" value="Phe_tRNA_ligase_alpha1_bac"/>
</dbReference>
<feature type="binding site" evidence="13">
    <location>
        <position position="256"/>
    </location>
    <ligand>
        <name>Mg(2+)</name>
        <dbReference type="ChEBI" id="CHEBI:18420"/>
        <note>shared with beta subunit</note>
    </ligand>
</feature>
<dbReference type="SUPFAM" id="SSF55681">
    <property type="entry name" value="Class II aaRS and biotin synthetases"/>
    <property type="match status" value="1"/>
</dbReference>
<evidence type="ECO:0000256" key="7">
    <source>
        <dbReference type="ARBA" id="ARBA00022741"/>
    </source>
</evidence>
<gene>
    <name evidence="13" type="primary">pheS</name>
    <name evidence="15" type="ORF">AN477_18255</name>
</gene>
<evidence type="ECO:0000256" key="9">
    <source>
        <dbReference type="ARBA" id="ARBA00022842"/>
    </source>
</evidence>
<protein>
    <recommendedName>
        <fullName evidence="13">Phenylalanine--tRNA ligase alpha subunit</fullName>
        <ecNumber evidence="13">6.1.1.20</ecNumber>
    </recommendedName>
    <alternativeName>
        <fullName evidence="13">Phenylalanyl-tRNA synthetase alpha subunit</fullName>
        <shortName evidence="13">PheRS</shortName>
    </alternativeName>
</protein>
<dbReference type="InterPro" id="IPR045864">
    <property type="entry name" value="aa-tRNA-synth_II/BPL/LPL"/>
</dbReference>
<dbReference type="HAMAP" id="MF_00281">
    <property type="entry name" value="Phe_tRNA_synth_alpha1"/>
    <property type="match status" value="1"/>
</dbReference>
<evidence type="ECO:0000259" key="14">
    <source>
        <dbReference type="PROSITE" id="PS50862"/>
    </source>
</evidence>
<comment type="catalytic activity">
    <reaction evidence="12 13">
        <text>tRNA(Phe) + L-phenylalanine + ATP = L-phenylalanyl-tRNA(Phe) + AMP + diphosphate + H(+)</text>
        <dbReference type="Rhea" id="RHEA:19413"/>
        <dbReference type="Rhea" id="RHEA-COMP:9668"/>
        <dbReference type="Rhea" id="RHEA-COMP:9699"/>
        <dbReference type="ChEBI" id="CHEBI:15378"/>
        <dbReference type="ChEBI" id="CHEBI:30616"/>
        <dbReference type="ChEBI" id="CHEBI:33019"/>
        <dbReference type="ChEBI" id="CHEBI:58095"/>
        <dbReference type="ChEBI" id="CHEBI:78442"/>
        <dbReference type="ChEBI" id="CHEBI:78531"/>
        <dbReference type="ChEBI" id="CHEBI:456215"/>
        <dbReference type="EC" id="6.1.1.20"/>
    </reaction>
</comment>
<keyword evidence="16" id="KW-1185">Reference proteome</keyword>
<dbReference type="CDD" id="cd00496">
    <property type="entry name" value="PheRS_alpha_core"/>
    <property type="match status" value="1"/>
</dbReference>
<evidence type="ECO:0000256" key="5">
    <source>
        <dbReference type="ARBA" id="ARBA00022598"/>
    </source>
</evidence>
<dbReference type="InterPro" id="IPR004188">
    <property type="entry name" value="Phe-tRNA_ligase_II_N"/>
</dbReference>
<dbReference type="AlphaFoldDB" id="A0A0P9CS07"/>
<dbReference type="EC" id="6.1.1.20" evidence="13"/>
<comment type="subcellular location">
    <subcellularLocation>
        <location evidence="1 13">Cytoplasm</location>
    </subcellularLocation>
</comment>
<dbReference type="GO" id="GO:0000049">
    <property type="term" value="F:tRNA binding"/>
    <property type="evidence" value="ECO:0007669"/>
    <property type="project" value="InterPro"/>
</dbReference>
<evidence type="ECO:0000313" key="16">
    <source>
        <dbReference type="Proteomes" id="UP000050482"/>
    </source>
</evidence>
<organism evidence="15 16">
    <name type="scientific">Alicyclobacillus ferrooxydans</name>
    <dbReference type="NCBI Taxonomy" id="471514"/>
    <lineage>
        <taxon>Bacteria</taxon>
        <taxon>Bacillati</taxon>
        <taxon>Bacillota</taxon>
        <taxon>Bacilli</taxon>
        <taxon>Bacillales</taxon>
        <taxon>Alicyclobacillaceae</taxon>
        <taxon>Alicyclobacillus</taxon>
    </lineage>
</organism>
<keyword evidence="8 13" id="KW-0067">ATP-binding</keyword>
<evidence type="ECO:0000256" key="13">
    <source>
        <dbReference type="HAMAP-Rule" id="MF_00281"/>
    </source>
</evidence>
<dbReference type="FunFam" id="3.30.930.10:FF:000003">
    <property type="entry name" value="Phenylalanine--tRNA ligase alpha subunit"/>
    <property type="match status" value="1"/>
</dbReference>
<dbReference type="GO" id="GO:0140096">
    <property type="term" value="F:catalytic activity, acting on a protein"/>
    <property type="evidence" value="ECO:0007669"/>
    <property type="project" value="UniProtKB-ARBA"/>
</dbReference>
<reference evidence="15 16" key="1">
    <citation type="submission" date="2015-09" db="EMBL/GenBank/DDBJ databases">
        <title>Draft genome sequence of Alicyclobacillus ferrooxydans DSM 22381.</title>
        <authorList>
            <person name="Hemp J."/>
        </authorList>
    </citation>
    <scope>NUCLEOTIDE SEQUENCE [LARGE SCALE GENOMIC DNA]</scope>
    <source>
        <strain evidence="15 16">TC-34</strain>
    </source>
</reference>
<evidence type="ECO:0000256" key="12">
    <source>
        <dbReference type="ARBA" id="ARBA00049255"/>
    </source>
</evidence>
<dbReference type="InterPro" id="IPR006195">
    <property type="entry name" value="aa-tRNA-synth_II"/>
</dbReference>
<keyword evidence="11 13" id="KW-0030">Aminoacyl-tRNA synthetase</keyword>
<evidence type="ECO:0000313" key="15">
    <source>
        <dbReference type="EMBL" id="KPV42355.1"/>
    </source>
</evidence>
<keyword evidence="5 13" id="KW-0436">Ligase</keyword>
<dbReference type="InterPro" id="IPR004529">
    <property type="entry name" value="Phe-tRNA-synth_IIc_asu"/>
</dbReference>
<dbReference type="Proteomes" id="UP000050482">
    <property type="component" value="Unassembled WGS sequence"/>
</dbReference>
<dbReference type="NCBIfam" id="TIGR00468">
    <property type="entry name" value="pheS"/>
    <property type="match status" value="1"/>
</dbReference>
<dbReference type="GO" id="GO:0005737">
    <property type="term" value="C:cytoplasm"/>
    <property type="evidence" value="ECO:0007669"/>
    <property type="project" value="UniProtKB-SubCell"/>
</dbReference>
<evidence type="ECO:0000256" key="8">
    <source>
        <dbReference type="ARBA" id="ARBA00022840"/>
    </source>
</evidence>
<keyword evidence="4 13" id="KW-0963">Cytoplasm</keyword>
<dbReference type="GO" id="GO:0005524">
    <property type="term" value="F:ATP binding"/>
    <property type="evidence" value="ECO:0007669"/>
    <property type="project" value="UniProtKB-UniRule"/>
</dbReference>
<evidence type="ECO:0000256" key="1">
    <source>
        <dbReference type="ARBA" id="ARBA00004496"/>
    </source>
</evidence>
<comment type="similarity">
    <text evidence="2 13">Belongs to the class-II aminoacyl-tRNA synthetase family. Phe-tRNA synthetase alpha subunit type 1 subfamily.</text>
</comment>
<evidence type="ECO:0000256" key="2">
    <source>
        <dbReference type="ARBA" id="ARBA00010207"/>
    </source>
</evidence>
<dbReference type="PANTHER" id="PTHR11538">
    <property type="entry name" value="PHENYLALANYL-TRNA SYNTHETASE"/>
    <property type="match status" value="1"/>
</dbReference>
<accession>A0A0P9CS07</accession>
<sequence>MEQELAHLRAGAVEALAATSDVKALEEWRIEFLGKKSRLTQVSRQMGGLSAEERPIVGSLLNQLRGQLQEAFDARLSELEKAALAARFAAEQIDVTLPGRKTKRGAMHPITRVIEEIEDVFLGMGFEIAEGPEIETDEYNFERLNLPKDHPARDMQDTFYLTENLLLRTHTSPMQVRTMERMCPSAPVKVIVPGRVYRRDEDDATHSHAFNQIEGLVVDKGIRMSDLKGVLEQFAKAVFGPNQAVRLRPSFFPFTEPSAEVDVLCVNCGGKGCRVCKDTGWIEILGAGMVHPNVLDWAGYDSKIYSGFAFGMGAERIAMLKYGIEDIRQLYQNDLRLLSQFARTLV</sequence>
<evidence type="ECO:0000256" key="10">
    <source>
        <dbReference type="ARBA" id="ARBA00022917"/>
    </source>
</evidence>
<dbReference type="GO" id="GO:0004826">
    <property type="term" value="F:phenylalanine-tRNA ligase activity"/>
    <property type="evidence" value="ECO:0007669"/>
    <property type="project" value="UniProtKB-UniRule"/>
</dbReference>
<dbReference type="PATRIC" id="fig|471514.4.peg.4567"/>
<evidence type="ECO:0000256" key="3">
    <source>
        <dbReference type="ARBA" id="ARBA00011209"/>
    </source>
</evidence>
<dbReference type="GO" id="GO:0006432">
    <property type="term" value="P:phenylalanyl-tRNA aminoacylation"/>
    <property type="evidence" value="ECO:0007669"/>
    <property type="project" value="UniProtKB-UniRule"/>
</dbReference>
<dbReference type="Pfam" id="PF02912">
    <property type="entry name" value="Phe_tRNA-synt_N"/>
    <property type="match status" value="1"/>
</dbReference>
<dbReference type="STRING" id="471514.AN477_18255"/>
<keyword evidence="7 13" id="KW-0547">Nucleotide-binding</keyword>
<dbReference type="PANTHER" id="PTHR11538:SF41">
    <property type="entry name" value="PHENYLALANINE--TRNA LIGASE, MITOCHONDRIAL"/>
    <property type="match status" value="1"/>
</dbReference>
<comment type="caution">
    <text evidence="15">The sequence shown here is derived from an EMBL/GenBank/DDBJ whole genome shotgun (WGS) entry which is preliminary data.</text>
</comment>
<dbReference type="Gene3D" id="3.30.930.10">
    <property type="entry name" value="Bira Bifunctional Protein, Domain 2"/>
    <property type="match status" value="1"/>
</dbReference>
<name>A0A0P9CS07_9BACL</name>
<dbReference type="GO" id="GO:0000287">
    <property type="term" value="F:magnesium ion binding"/>
    <property type="evidence" value="ECO:0007669"/>
    <property type="project" value="UniProtKB-UniRule"/>
</dbReference>
<keyword evidence="9 13" id="KW-0460">Magnesium</keyword>
<keyword evidence="6 13" id="KW-0479">Metal-binding</keyword>
<dbReference type="EMBL" id="LJCO01000079">
    <property type="protein sequence ID" value="KPV42355.1"/>
    <property type="molecule type" value="Genomic_DNA"/>
</dbReference>
<dbReference type="SUPFAM" id="SSF46589">
    <property type="entry name" value="tRNA-binding arm"/>
    <property type="match status" value="1"/>
</dbReference>
<feature type="domain" description="Aminoacyl-transfer RNA synthetases class-II family profile" evidence="14">
    <location>
        <begin position="73"/>
        <end position="340"/>
    </location>
</feature>
<evidence type="ECO:0000256" key="6">
    <source>
        <dbReference type="ARBA" id="ARBA00022723"/>
    </source>
</evidence>
<dbReference type="Pfam" id="PF01409">
    <property type="entry name" value="tRNA-synt_2d"/>
    <property type="match status" value="1"/>
</dbReference>
<comment type="subunit">
    <text evidence="3 13">Tetramer of two alpha and two beta subunits.</text>
</comment>
<keyword evidence="10 13" id="KW-0648">Protein biosynthesis</keyword>
<dbReference type="OrthoDB" id="9800719at2"/>
<dbReference type="InterPro" id="IPR010978">
    <property type="entry name" value="tRNA-bd_arm"/>
</dbReference>
<comment type="cofactor">
    <cofactor evidence="13">
        <name>Mg(2+)</name>
        <dbReference type="ChEBI" id="CHEBI:18420"/>
    </cofactor>
    <text evidence="13">Binds 2 magnesium ions per tetramer.</text>
</comment>
<evidence type="ECO:0000256" key="4">
    <source>
        <dbReference type="ARBA" id="ARBA00022490"/>
    </source>
</evidence>
<dbReference type="GO" id="GO:0016740">
    <property type="term" value="F:transferase activity"/>
    <property type="evidence" value="ECO:0007669"/>
    <property type="project" value="UniProtKB-ARBA"/>
</dbReference>
<dbReference type="InterPro" id="IPR002319">
    <property type="entry name" value="Phenylalanyl-tRNA_Synthase"/>
</dbReference>